<dbReference type="Pfam" id="PF01844">
    <property type="entry name" value="HNH"/>
    <property type="match status" value="1"/>
</dbReference>
<dbReference type="PATRIC" id="fig|1056511.3.peg.1981"/>
<gene>
    <name evidence="2" type="ORF">C942_00492</name>
</gene>
<dbReference type="Proteomes" id="UP000011134">
    <property type="component" value="Unassembled WGS sequence"/>
</dbReference>
<keyword evidence="3" id="KW-1185">Reference proteome</keyword>
<accession>L8JB14</accession>
<proteinExistence type="predicted"/>
<dbReference type="GO" id="GO:0003676">
    <property type="term" value="F:nucleic acid binding"/>
    <property type="evidence" value="ECO:0007669"/>
    <property type="project" value="InterPro"/>
</dbReference>
<protein>
    <recommendedName>
        <fullName evidence="1">HNH domain-containing protein</fullName>
    </recommendedName>
</protein>
<organism evidence="2 3">
    <name type="scientific">Photobacterium marinum</name>
    <dbReference type="NCBI Taxonomy" id="1056511"/>
    <lineage>
        <taxon>Bacteria</taxon>
        <taxon>Pseudomonadati</taxon>
        <taxon>Pseudomonadota</taxon>
        <taxon>Gammaproteobacteria</taxon>
        <taxon>Vibrionales</taxon>
        <taxon>Vibrionaceae</taxon>
        <taxon>Photobacterium</taxon>
    </lineage>
</organism>
<dbReference type="InterPro" id="IPR002711">
    <property type="entry name" value="HNH"/>
</dbReference>
<evidence type="ECO:0000313" key="3">
    <source>
        <dbReference type="Proteomes" id="UP000011134"/>
    </source>
</evidence>
<feature type="domain" description="HNH" evidence="1">
    <location>
        <begin position="1"/>
        <end position="33"/>
    </location>
</feature>
<dbReference type="GO" id="GO:0008270">
    <property type="term" value="F:zinc ion binding"/>
    <property type="evidence" value="ECO:0007669"/>
    <property type="project" value="InterPro"/>
</dbReference>
<name>L8JB14_9GAMM</name>
<dbReference type="AlphaFoldDB" id="L8JB14"/>
<sequence length="63" mass="7679">MDHVIEINDDYSKRLDWDNLKSLCYSCHSIKTHGEKKRRQKETVSGYWLIEQIKQIKRKDNKK</sequence>
<evidence type="ECO:0000259" key="1">
    <source>
        <dbReference type="Pfam" id="PF01844"/>
    </source>
</evidence>
<dbReference type="EMBL" id="AMZO01000013">
    <property type="protein sequence ID" value="ELR66050.1"/>
    <property type="molecule type" value="Genomic_DNA"/>
</dbReference>
<comment type="caution">
    <text evidence="2">The sequence shown here is derived from an EMBL/GenBank/DDBJ whole genome shotgun (WGS) entry which is preliminary data.</text>
</comment>
<evidence type="ECO:0000313" key="2">
    <source>
        <dbReference type="EMBL" id="ELR66050.1"/>
    </source>
</evidence>
<dbReference type="GO" id="GO:0004519">
    <property type="term" value="F:endonuclease activity"/>
    <property type="evidence" value="ECO:0007669"/>
    <property type="project" value="InterPro"/>
</dbReference>
<reference evidence="2 3" key="1">
    <citation type="submission" date="2012-12" db="EMBL/GenBank/DDBJ databases">
        <title>Genome Assembly of Photobacterium sp. AK15.</title>
        <authorList>
            <person name="Khatri I."/>
            <person name="Vaidya B."/>
            <person name="Srinivas T.N.R."/>
            <person name="Subramanian S."/>
            <person name="Pinnaka A."/>
        </authorList>
    </citation>
    <scope>NUCLEOTIDE SEQUENCE [LARGE SCALE GENOMIC DNA]</scope>
    <source>
        <strain evidence="2 3">AK15</strain>
    </source>
</reference>